<name>A0A9R0UAX7_AMYMS</name>
<evidence type="ECO:0000313" key="2">
    <source>
        <dbReference type="Proteomes" id="UP000006138"/>
    </source>
</evidence>
<protein>
    <submittedName>
        <fullName evidence="1">Uncharacterized protein</fullName>
    </submittedName>
</protein>
<organism evidence="1 2">
    <name type="scientific">Amycolatopsis mediterranei (strain S699)</name>
    <name type="common">Nocardia mediterranei</name>
    <dbReference type="NCBI Taxonomy" id="713604"/>
    <lineage>
        <taxon>Bacteria</taxon>
        <taxon>Bacillati</taxon>
        <taxon>Actinomycetota</taxon>
        <taxon>Actinomycetes</taxon>
        <taxon>Pseudonocardiales</taxon>
        <taxon>Pseudonocardiaceae</taxon>
        <taxon>Amycolatopsis</taxon>
    </lineage>
</organism>
<sequence>MASDTPDADQYGRSSAATGSNAAWIRWNCGLLHGSVRLSAP</sequence>
<gene>
    <name evidence="1" type="ordered locus">RAM_28620</name>
</gene>
<keyword evidence="2" id="KW-1185">Reference proteome</keyword>
<dbReference type="EMBL" id="CP002896">
    <property type="protein sequence ID" value="AEK44201.1"/>
    <property type="molecule type" value="Genomic_DNA"/>
</dbReference>
<dbReference type="AlphaFoldDB" id="A0A9R0UAX7"/>
<accession>A0A9R0UAX7</accession>
<evidence type="ECO:0000313" key="1">
    <source>
        <dbReference type="EMBL" id="AEK44201.1"/>
    </source>
</evidence>
<reference evidence="1 2" key="1">
    <citation type="journal article" date="2011" name="J. Bacteriol.">
        <title>Whole genome sequence of the rifamycin B-producing strain Amycolatopsis mediterranei S699.</title>
        <authorList>
            <person name="Verma M."/>
            <person name="Kaur J."/>
            <person name="Kumar M."/>
            <person name="Kumari K."/>
            <person name="Saxena A."/>
            <person name="Anand S."/>
            <person name="Nigam A."/>
            <person name="Ravi V."/>
            <person name="Raghuvanshi S."/>
            <person name="Khurana P."/>
            <person name="Tyagi A.K."/>
            <person name="Khurana J.P."/>
            <person name="Lal R."/>
        </authorList>
    </citation>
    <scope>NUCLEOTIDE SEQUENCE [LARGE SCALE GENOMIC DNA]</scope>
    <source>
        <strain evidence="1 2">S699</strain>
    </source>
</reference>
<dbReference type="KEGG" id="amn:RAM_28620"/>
<proteinExistence type="predicted"/>
<dbReference type="Proteomes" id="UP000006138">
    <property type="component" value="Chromosome"/>
</dbReference>